<dbReference type="GO" id="GO:0042802">
    <property type="term" value="F:identical protein binding"/>
    <property type="evidence" value="ECO:0007669"/>
    <property type="project" value="TreeGrafter"/>
</dbReference>
<evidence type="ECO:0000256" key="2">
    <source>
        <dbReference type="ARBA" id="ARBA00022801"/>
    </source>
</evidence>
<dbReference type="AlphaFoldDB" id="A0A419V7T8"/>
<feature type="domain" description="Glucosamine/galactosamine-6-phosphate isomerase" evidence="5">
    <location>
        <begin position="12"/>
        <end position="226"/>
    </location>
</feature>
<dbReference type="Pfam" id="PF01182">
    <property type="entry name" value="Glucosamine_iso"/>
    <property type="match status" value="1"/>
</dbReference>
<protein>
    <recommendedName>
        <fullName evidence="4">Glucosamine-6-phosphate deaminase</fullName>
        <ecNumber evidence="4">3.5.99.6</ecNumber>
    </recommendedName>
    <alternativeName>
        <fullName evidence="4">GlcN6P deaminase</fullName>
        <shortName evidence="4">GNPDA</shortName>
    </alternativeName>
    <alternativeName>
        <fullName evidence="4">Glucosamine-6-phosphate isomerase</fullName>
    </alternativeName>
</protein>
<dbReference type="UniPathway" id="UPA00629">
    <property type="reaction ID" value="UER00684"/>
</dbReference>
<accession>A0A419V7T8</accession>
<keyword evidence="7" id="KW-1185">Reference proteome</keyword>
<comment type="pathway">
    <text evidence="4">Amino-sugar metabolism; N-acetylneuraminate degradation; D-fructose 6-phosphate from N-acetylneuraminate: step 5/5.</text>
</comment>
<dbReference type="PANTHER" id="PTHR11280">
    <property type="entry name" value="GLUCOSAMINE-6-PHOSPHATE ISOMERASE"/>
    <property type="match status" value="1"/>
</dbReference>
<dbReference type="InterPro" id="IPR006148">
    <property type="entry name" value="Glc/Gal-6P_isomerase"/>
</dbReference>
<comment type="similarity">
    <text evidence="4">Belongs to the glucosamine/galactosamine-6-phosphate isomerase family. NagB subfamily.</text>
</comment>
<evidence type="ECO:0000256" key="4">
    <source>
        <dbReference type="HAMAP-Rule" id="MF_01241"/>
    </source>
</evidence>
<dbReference type="FunFam" id="3.40.50.1360:FF:000003">
    <property type="entry name" value="Glucosamine-6-phosphate deaminase"/>
    <property type="match status" value="1"/>
</dbReference>
<dbReference type="GO" id="GO:0006046">
    <property type="term" value="P:N-acetylglucosamine catabolic process"/>
    <property type="evidence" value="ECO:0007669"/>
    <property type="project" value="UniProtKB-UniRule"/>
</dbReference>
<dbReference type="EC" id="3.5.99.6" evidence="4"/>
<evidence type="ECO:0000256" key="1">
    <source>
        <dbReference type="ARBA" id="ARBA00000644"/>
    </source>
</evidence>
<evidence type="ECO:0000313" key="6">
    <source>
        <dbReference type="EMBL" id="RKD76122.1"/>
    </source>
</evidence>
<organism evidence="6 7">
    <name type="scientific">Sinobaca qinghaiensis</name>
    <dbReference type="NCBI Taxonomy" id="342944"/>
    <lineage>
        <taxon>Bacteria</taxon>
        <taxon>Bacillati</taxon>
        <taxon>Bacillota</taxon>
        <taxon>Bacilli</taxon>
        <taxon>Bacillales</taxon>
        <taxon>Sporolactobacillaceae</taxon>
        <taxon>Sinobaca</taxon>
    </lineage>
</organism>
<sequence length="242" mass="26699">MRLIKVSDYNEMSETAARLLYEKAAEKPEAVLGLATGGTPEGTYAALVRKVKAEPIDLSRLQTFNLDEYAGLSPSHPNSYYKYMERKFVQPLQLNKMQFHIPNGEAEDGEKEAARYESLVQESSGVDLQLLGIGENGHIGFNEPGTSFQAKTHVVTLNKETRAANAKYFKQIEDVPEKAITMGIGTIMNSRSIILIVSGKRKAQALKRLMSEEVSEDFPASILHSHPDVTIIADKEAASLLS</sequence>
<dbReference type="NCBIfam" id="TIGR00502">
    <property type="entry name" value="nagB"/>
    <property type="match status" value="1"/>
</dbReference>
<dbReference type="Proteomes" id="UP000285120">
    <property type="component" value="Unassembled WGS sequence"/>
</dbReference>
<comment type="caution">
    <text evidence="4">Lacks conserved residue(s) required for the propagation of feature annotation.</text>
</comment>
<feature type="active site" description="For ring-opening step" evidence="4">
    <location>
        <position position="136"/>
    </location>
</feature>
<dbReference type="GO" id="GO:0004342">
    <property type="term" value="F:glucosamine-6-phosphate deaminase activity"/>
    <property type="evidence" value="ECO:0007669"/>
    <property type="project" value="UniProtKB-UniRule"/>
</dbReference>
<evidence type="ECO:0000259" key="5">
    <source>
        <dbReference type="Pfam" id="PF01182"/>
    </source>
</evidence>
<dbReference type="GO" id="GO:0005737">
    <property type="term" value="C:cytoplasm"/>
    <property type="evidence" value="ECO:0007669"/>
    <property type="project" value="TreeGrafter"/>
</dbReference>
<gene>
    <name evidence="4" type="primary">nagB</name>
    <name evidence="6" type="ORF">ATL39_0334</name>
</gene>
<dbReference type="EMBL" id="RAPK01000006">
    <property type="protein sequence ID" value="RKD76122.1"/>
    <property type="molecule type" value="Genomic_DNA"/>
</dbReference>
<keyword evidence="2 4" id="KW-0378">Hydrolase</keyword>
<evidence type="ECO:0000313" key="7">
    <source>
        <dbReference type="Proteomes" id="UP000285120"/>
    </source>
</evidence>
<comment type="caution">
    <text evidence="6">The sequence shown here is derived from an EMBL/GenBank/DDBJ whole genome shotgun (WGS) entry which is preliminary data.</text>
</comment>
<comment type="catalytic activity">
    <reaction evidence="1 4">
        <text>alpha-D-glucosamine 6-phosphate + H2O = beta-D-fructose 6-phosphate + NH4(+)</text>
        <dbReference type="Rhea" id="RHEA:12172"/>
        <dbReference type="ChEBI" id="CHEBI:15377"/>
        <dbReference type="ChEBI" id="CHEBI:28938"/>
        <dbReference type="ChEBI" id="CHEBI:57634"/>
        <dbReference type="ChEBI" id="CHEBI:75989"/>
        <dbReference type="EC" id="3.5.99.6"/>
    </reaction>
</comment>
<dbReference type="GO" id="GO:0006043">
    <property type="term" value="P:glucosamine catabolic process"/>
    <property type="evidence" value="ECO:0007669"/>
    <property type="project" value="TreeGrafter"/>
</dbReference>
<dbReference type="GO" id="GO:0005975">
    <property type="term" value="P:carbohydrate metabolic process"/>
    <property type="evidence" value="ECO:0007669"/>
    <property type="project" value="InterPro"/>
</dbReference>
<dbReference type="HAMAP" id="MF_01241">
    <property type="entry name" value="GlcN6P_deamin"/>
    <property type="match status" value="1"/>
</dbReference>
<keyword evidence="3 4" id="KW-0119">Carbohydrate metabolism</keyword>
<dbReference type="Gene3D" id="3.40.50.1360">
    <property type="match status" value="1"/>
</dbReference>
<dbReference type="OrthoDB" id="9791139at2"/>
<feature type="active site" description="For ring-opening step" evidence="4">
    <location>
        <position position="143"/>
    </location>
</feature>
<dbReference type="GO" id="GO:0019262">
    <property type="term" value="P:N-acetylneuraminate catabolic process"/>
    <property type="evidence" value="ECO:0007669"/>
    <property type="project" value="UniProtKB-UniRule"/>
</dbReference>
<dbReference type="CDD" id="cd01399">
    <property type="entry name" value="GlcN6P_deaminase"/>
    <property type="match status" value="1"/>
</dbReference>
<dbReference type="InterPro" id="IPR004547">
    <property type="entry name" value="Glucosamine6P_isomerase"/>
</dbReference>
<dbReference type="SUPFAM" id="SSF100950">
    <property type="entry name" value="NagB/RpiA/CoA transferase-like"/>
    <property type="match status" value="1"/>
</dbReference>
<proteinExistence type="inferred from homology"/>
<feature type="active site" description="Proton acceptor; for enolization step" evidence="4">
    <location>
        <position position="67"/>
    </location>
</feature>
<evidence type="ECO:0000256" key="3">
    <source>
        <dbReference type="ARBA" id="ARBA00023277"/>
    </source>
</evidence>
<feature type="active site" description="Proton acceptor; for ring-opening step" evidence="4">
    <location>
        <position position="138"/>
    </location>
</feature>
<comment type="function">
    <text evidence="4">Catalyzes the reversible isomerization-deamination of glucosamine 6-phosphate (GlcN6P) to form fructose 6-phosphate (Fru6P) and ammonium ion.</text>
</comment>
<dbReference type="PANTHER" id="PTHR11280:SF5">
    <property type="entry name" value="GLUCOSAMINE-6-PHOSPHATE ISOMERASE"/>
    <property type="match status" value="1"/>
</dbReference>
<reference evidence="6 7" key="1">
    <citation type="submission" date="2018-09" db="EMBL/GenBank/DDBJ databases">
        <title>Genomic Encyclopedia of Archaeal and Bacterial Type Strains, Phase II (KMG-II): from individual species to whole genera.</title>
        <authorList>
            <person name="Goeker M."/>
        </authorList>
    </citation>
    <scope>NUCLEOTIDE SEQUENCE [LARGE SCALE GENOMIC DNA]</scope>
    <source>
        <strain evidence="6 7">DSM 17008</strain>
    </source>
</reference>
<dbReference type="InterPro" id="IPR037171">
    <property type="entry name" value="NagB/RpiA_transferase-like"/>
</dbReference>
<name>A0A419V7T8_9BACL</name>
<dbReference type="RefSeq" id="WP_120191538.1">
    <property type="nucleotide sequence ID" value="NZ_RAPK01000006.1"/>
</dbReference>